<keyword evidence="4" id="KW-0285">Flavoprotein</keyword>
<dbReference type="PANTHER" id="PTHR42747:SF3">
    <property type="entry name" value="NITRONATE MONOOXYGENASE-RELATED"/>
    <property type="match status" value="1"/>
</dbReference>
<dbReference type="GO" id="GO:0004497">
    <property type="term" value="F:monooxygenase activity"/>
    <property type="evidence" value="ECO:0007669"/>
    <property type="project" value="UniProtKB-KW"/>
</dbReference>
<dbReference type="InterPro" id="IPR013785">
    <property type="entry name" value="Aldolase_TIM"/>
</dbReference>
<dbReference type="Pfam" id="PF03060">
    <property type="entry name" value="NMO"/>
    <property type="match status" value="1"/>
</dbReference>
<dbReference type="CDD" id="cd04730">
    <property type="entry name" value="NPD_like"/>
    <property type="match status" value="1"/>
</dbReference>
<accession>A0ABX0RGC8</accession>
<evidence type="ECO:0000313" key="10">
    <source>
        <dbReference type="EMBL" id="NIF24346.1"/>
    </source>
</evidence>
<evidence type="ECO:0000256" key="2">
    <source>
        <dbReference type="ARBA" id="ARBA00009881"/>
    </source>
</evidence>
<protein>
    <recommendedName>
        <fullName evidence="8">Propionate 3-nitronate monooxygenase</fullName>
    </recommendedName>
</protein>
<evidence type="ECO:0000313" key="11">
    <source>
        <dbReference type="Proteomes" id="UP001515683"/>
    </source>
</evidence>
<evidence type="ECO:0000256" key="1">
    <source>
        <dbReference type="ARBA" id="ARBA00001917"/>
    </source>
</evidence>
<dbReference type="Proteomes" id="UP001515683">
    <property type="component" value="Unassembled WGS sequence"/>
</dbReference>
<dbReference type="InterPro" id="IPR004136">
    <property type="entry name" value="NMO"/>
</dbReference>
<gene>
    <name evidence="10" type="ORF">F3J40_22495</name>
</gene>
<comment type="caution">
    <text evidence="10">The sequence shown here is derived from an EMBL/GenBank/DDBJ whole genome shotgun (WGS) entry which is preliminary data.</text>
</comment>
<comment type="catalytic activity">
    <reaction evidence="9">
        <text>3 propionate 3-nitronate + 3 O2 + H2O = 3 3-oxopropanoate + 2 nitrate + nitrite + H2O2 + 3 H(+)</text>
        <dbReference type="Rhea" id="RHEA:57332"/>
        <dbReference type="ChEBI" id="CHEBI:15377"/>
        <dbReference type="ChEBI" id="CHEBI:15378"/>
        <dbReference type="ChEBI" id="CHEBI:15379"/>
        <dbReference type="ChEBI" id="CHEBI:16240"/>
        <dbReference type="ChEBI" id="CHEBI:16301"/>
        <dbReference type="ChEBI" id="CHEBI:17632"/>
        <dbReference type="ChEBI" id="CHEBI:33190"/>
        <dbReference type="ChEBI" id="CHEBI:136067"/>
    </reaction>
</comment>
<evidence type="ECO:0000256" key="6">
    <source>
        <dbReference type="ARBA" id="ARBA00023002"/>
    </source>
</evidence>
<evidence type="ECO:0000256" key="9">
    <source>
        <dbReference type="ARBA" id="ARBA00049401"/>
    </source>
</evidence>
<evidence type="ECO:0000256" key="7">
    <source>
        <dbReference type="ARBA" id="ARBA00023033"/>
    </source>
</evidence>
<evidence type="ECO:0000256" key="4">
    <source>
        <dbReference type="ARBA" id="ARBA00022630"/>
    </source>
</evidence>
<dbReference type="Gene3D" id="3.20.20.70">
    <property type="entry name" value="Aldolase class I"/>
    <property type="match status" value="1"/>
</dbReference>
<comment type="cofactor">
    <cofactor evidence="1">
        <name>FMN</name>
        <dbReference type="ChEBI" id="CHEBI:58210"/>
    </cofactor>
</comment>
<dbReference type="RefSeq" id="WP_167018217.1">
    <property type="nucleotide sequence ID" value="NZ_VWXF01000014.1"/>
</dbReference>
<keyword evidence="6" id="KW-0560">Oxidoreductase</keyword>
<keyword evidence="5" id="KW-0288">FMN</keyword>
<dbReference type="PANTHER" id="PTHR42747">
    <property type="entry name" value="NITRONATE MONOOXYGENASE-RELATED"/>
    <property type="match status" value="1"/>
</dbReference>
<comment type="similarity">
    <text evidence="2">Belongs to the nitronate monooxygenase family. NMO class I subfamily.</text>
</comment>
<keyword evidence="3" id="KW-0216">Detoxification</keyword>
<evidence type="ECO:0000256" key="3">
    <source>
        <dbReference type="ARBA" id="ARBA00022575"/>
    </source>
</evidence>
<organism evidence="10 11">
    <name type="scientific">Candidatus Pantoea multigeneris</name>
    <dbReference type="NCBI Taxonomy" id="2608357"/>
    <lineage>
        <taxon>Bacteria</taxon>
        <taxon>Pseudomonadati</taxon>
        <taxon>Pseudomonadota</taxon>
        <taxon>Gammaproteobacteria</taxon>
        <taxon>Enterobacterales</taxon>
        <taxon>Erwiniaceae</taxon>
        <taxon>Pantoea</taxon>
    </lineage>
</organism>
<dbReference type="SUPFAM" id="SSF51412">
    <property type="entry name" value="Inosine monophosphate dehydrogenase (IMPDH)"/>
    <property type="match status" value="1"/>
</dbReference>
<evidence type="ECO:0000256" key="5">
    <source>
        <dbReference type="ARBA" id="ARBA00022643"/>
    </source>
</evidence>
<keyword evidence="11" id="KW-1185">Reference proteome</keyword>
<evidence type="ECO:0000256" key="8">
    <source>
        <dbReference type="ARBA" id="ARBA00031155"/>
    </source>
</evidence>
<name>A0ABX0RGC8_9GAMM</name>
<sequence length="353" mass="37068">MQSLLSDRLGVKLPIIQAPMAGVATPQLAAAVSNAGALGSLGLGASTAEQAEAQIKATQALTSRPFNVNLFCHQPARRNPTQEQAWIARLQPEFTRLNASPPAALSEIYTSFNHHDALLDVLMRTRPAVVSFHFGLPPQEVINQLKAQGIVLLATATSLAEAQQSAARGIDGIVAQGYEAGGHRGMFDPQQPDQQLSTLALLQILHQAVALPLIAAGGIMTSQGIAAALQLGAQAAQLGSAFLLCPEAASDATYREMIRTSHPASTVMTAAISGRPARSLESAFTRQTRSATAEEIPDYPLTYALGKALAQAASAQQVAGYGAYWAGQAVALAQPRPAAELIGQWAKELMRVN</sequence>
<keyword evidence="7 10" id="KW-0503">Monooxygenase</keyword>
<proteinExistence type="inferred from homology"/>
<reference evidence="10 11" key="1">
    <citation type="journal article" date="2019" name="bioRxiv">
        <title>Bacteria contribute to plant secondary compound degradation in a generalist herbivore system.</title>
        <authorList>
            <person name="Francoeur C.B."/>
            <person name="Khadempour L."/>
            <person name="Moreira-Soto R.D."/>
            <person name="Gotting K."/>
            <person name="Book A.J."/>
            <person name="Pinto-Tomas A.A."/>
            <person name="Keefover-Ring K."/>
            <person name="Currie C.R."/>
        </authorList>
    </citation>
    <scope>NUCLEOTIDE SEQUENCE [LARGE SCALE GENOMIC DNA]</scope>
    <source>
        <strain evidence="10">Acro-835</strain>
    </source>
</reference>
<dbReference type="EMBL" id="VWXF01000014">
    <property type="protein sequence ID" value="NIF24346.1"/>
    <property type="molecule type" value="Genomic_DNA"/>
</dbReference>